<gene>
    <name evidence="14" type="ORF">BRENAR_LOCUS4205</name>
</gene>
<evidence type="ECO:0000313" key="14">
    <source>
        <dbReference type="EMBL" id="VEU23475.1"/>
    </source>
</evidence>
<dbReference type="InterPro" id="IPR044130">
    <property type="entry name" value="CuRO_2_Fet3-like"/>
</dbReference>
<dbReference type="CDD" id="cd13851">
    <property type="entry name" value="CuRO_1_Fet3p"/>
    <property type="match status" value="1"/>
</dbReference>
<sequence length="643" mass="72368">MNFVSLFASAVFLFGGSVLAENATHVYNWTAQWGTANPDGLFERRVVTCNGEYPWPAIKVTQGDRIVVNLSNGLPDQNTSVHFHGLFQHDTNEFDGVPMLTQCDIPPNETLTYNFTVPDQHGPYWYHSHSKGQYMDGMVGPVIIEDIEKPPYDYDEEVLLTLEEWYHKEVSEMIPEFLNRFNPTGAEPIPQVLLFNNTLNGTWAVKPDTTYLLHIINTGGFLSQYLWMEDHTFTVVGVDGIYVEPNETDYIYITVAQRYDVLIHTKNDTSRNYAFMQSMDETMLDTETEVISINSTNAIVYNASAPMPQEYLSDDYIDDILDDFYLTPSPKEDAMDDYDYQIKIDVLMNNLDDGVNYAFFNNITYVAPKVPTLGSVLSAGDFSTNDLVYGTNTHPFVLQKDEIVEIVVNNNDTGKHPFHLHGHVFQVLERGPDFSDAPGPIPYNESAPYTAPEYPLLRDTLYVNPQSYFRIRFKADNPGVWFFHCHIEWHLLQGLAITLVEDPESIQARQSVTDNWKDVCAANGVPFEGNAANNTENLLDLTGQNLQVKSLPSGFTAKGIVAMVFSCLAGILGCAVICIYGMADIPNLEEKVYSELSPEEKKMLDNEDDEEDDDDSTKKKEGSSEEEKKSATNITSETVGQAI</sequence>
<dbReference type="Gene3D" id="2.60.40.420">
    <property type="entry name" value="Cupredoxins - blue copper proteins"/>
    <property type="match status" value="3"/>
</dbReference>
<dbReference type="InterPro" id="IPR033138">
    <property type="entry name" value="Cu_oxidase_CS"/>
</dbReference>
<dbReference type="Pfam" id="PF00394">
    <property type="entry name" value="Cu-oxidase"/>
    <property type="match status" value="1"/>
</dbReference>
<keyword evidence="7" id="KW-0186">Copper</keyword>
<dbReference type="InterPro" id="IPR011706">
    <property type="entry name" value="Cu-oxidase_C"/>
</dbReference>
<dbReference type="PROSITE" id="PS00079">
    <property type="entry name" value="MULTICOPPER_OXIDASE1"/>
    <property type="match status" value="1"/>
</dbReference>
<dbReference type="InParanoid" id="A0A448YRE7"/>
<keyword evidence="9" id="KW-0812">Transmembrane</keyword>
<feature type="region of interest" description="Disordered" evidence="8">
    <location>
        <begin position="595"/>
        <end position="643"/>
    </location>
</feature>
<evidence type="ECO:0000256" key="10">
    <source>
        <dbReference type="SAM" id="SignalP"/>
    </source>
</evidence>
<dbReference type="GO" id="GO:0004322">
    <property type="term" value="F:ferroxidase activity"/>
    <property type="evidence" value="ECO:0007669"/>
    <property type="project" value="TreeGrafter"/>
</dbReference>
<dbReference type="EMBL" id="CAACVR010000045">
    <property type="protein sequence ID" value="VEU23475.1"/>
    <property type="molecule type" value="Genomic_DNA"/>
</dbReference>
<keyword evidence="3" id="KW-0406">Ion transport</keyword>
<comment type="similarity">
    <text evidence="2">Belongs to the multicopper oxidase family.</text>
</comment>
<accession>A0A448YRE7</accession>
<organism evidence="14 15">
    <name type="scientific">Brettanomyces naardenensis</name>
    <name type="common">Yeast</name>
    <dbReference type="NCBI Taxonomy" id="13370"/>
    <lineage>
        <taxon>Eukaryota</taxon>
        <taxon>Fungi</taxon>
        <taxon>Dikarya</taxon>
        <taxon>Ascomycota</taxon>
        <taxon>Saccharomycotina</taxon>
        <taxon>Pichiomycetes</taxon>
        <taxon>Pichiales</taxon>
        <taxon>Pichiaceae</taxon>
        <taxon>Brettanomyces</taxon>
    </lineage>
</organism>
<dbReference type="Pfam" id="PF07732">
    <property type="entry name" value="Cu-oxidase_3"/>
    <property type="match status" value="1"/>
</dbReference>
<dbReference type="GO" id="GO:0033573">
    <property type="term" value="C:high-affinity iron permease complex"/>
    <property type="evidence" value="ECO:0007669"/>
    <property type="project" value="TreeGrafter"/>
</dbReference>
<dbReference type="GO" id="GO:0005507">
    <property type="term" value="F:copper ion binding"/>
    <property type="evidence" value="ECO:0007669"/>
    <property type="project" value="InterPro"/>
</dbReference>
<dbReference type="InterPro" id="IPR045087">
    <property type="entry name" value="Cu-oxidase_fam"/>
</dbReference>
<evidence type="ECO:0000259" key="12">
    <source>
        <dbReference type="Pfam" id="PF07731"/>
    </source>
</evidence>
<evidence type="ECO:0000256" key="3">
    <source>
        <dbReference type="ARBA" id="ARBA00022496"/>
    </source>
</evidence>
<feature type="signal peptide" evidence="10">
    <location>
        <begin position="1"/>
        <end position="20"/>
    </location>
</feature>
<evidence type="ECO:0000256" key="5">
    <source>
        <dbReference type="ARBA" id="ARBA00022729"/>
    </source>
</evidence>
<feature type="compositionally biased region" description="Polar residues" evidence="8">
    <location>
        <begin position="631"/>
        <end position="643"/>
    </location>
</feature>
<evidence type="ECO:0000313" key="15">
    <source>
        <dbReference type="Proteomes" id="UP000290900"/>
    </source>
</evidence>
<keyword evidence="9" id="KW-1133">Transmembrane helix</keyword>
<dbReference type="InterPro" id="IPR008972">
    <property type="entry name" value="Cupredoxin"/>
</dbReference>
<evidence type="ECO:0000259" key="13">
    <source>
        <dbReference type="Pfam" id="PF07732"/>
    </source>
</evidence>
<dbReference type="STRING" id="13370.A0A448YRE7"/>
<feature type="transmembrane region" description="Helical" evidence="9">
    <location>
        <begin position="560"/>
        <end position="583"/>
    </location>
</feature>
<keyword evidence="9" id="KW-0472">Membrane</keyword>
<keyword evidence="15" id="KW-1185">Reference proteome</keyword>
<feature type="compositionally biased region" description="Acidic residues" evidence="8">
    <location>
        <begin position="606"/>
        <end position="615"/>
    </location>
</feature>
<evidence type="ECO:0000256" key="7">
    <source>
        <dbReference type="ARBA" id="ARBA00023008"/>
    </source>
</evidence>
<feature type="compositionally biased region" description="Basic and acidic residues" evidence="8">
    <location>
        <begin position="616"/>
        <end position="630"/>
    </location>
</feature>
<feature type="chain" id="PRO_5019047716" evidence="10">
    <location>
        <begin position="21"/>
        <end position="643"/>
    </location>
</feature>
<evidence type="ECO:0000256" key="9">
    <source>
        <dbReference type="SAM" id="Phobius"/>
    </source>
</evidence>
<dbReference type="OrthoDB" id="2121828at2759"/>
<dbReference type="SUPFAM" id="SSF49503">
    <property type="entry name" value="Cupredoxins"/>
    <property type="match status" value="3"/>
</dbReference>
<proteinExistence type="inferred from homology"/>
<evidence type="ECO:0000256" key="6">
    <source>
        <dbReference type="ARBA" id="ARBA00023002"/>
    </source>
</evidence>
<dbReference type="FunFam" id="2.60.40.420:FF:000024">
    <property type="entry name" value="FET5p Multicopper oxidase"/>
    <property type="match status" value="1"/>
</dbReference>
<dbReference type="PROSITE" id="PS00080">
    <property type="entry name" value="MULTICOPPER_OXIDASE2"/>
    <property type="match status" value="1"/>
</dbReference>
<name>A0A448YRE7_BRENA</name>
<evidence type="ECO:0000256" key="8">
    <source>
        <dbReference type="SAM" id="MobiDB-lite"/>
    </source>
</evidence>
<dbReference type="PANTHER" id="PTHR11709:SF361">
    <property type="entry name" value="IRON TRANSPORT MULTICOPPER OXIDASE FET3"/>
    <property type="match status" value="1"/>
</dbReference>
<dbReference type="InterPro" id="IPR011707">
    <property type="entry name" value="Cu-oxidase-like_N"/>
</dbReference>
<evidence type="ECO:0000256" key="4">
    <source>
        <dbReference type="ARBA" id="ARBA00022723"/>
    </source>
</evidence>
<reference evidence="14 15" key="1">
    <citation type="submission" date="2018-12" db="EMBL/GenBank/DDBJ databases">
        <authorList>
            <person name="Tiukova I."/>
            <person name="Dainat J."/>
        </authorList>
    </citation>
    <scope>NUCLEOTIDE SEQUENCE [LARGE SCALE GENOMIC DNA]</scope>
</reference>
<dbReference type="InterPro" id="IPR001117">
    <property type="entry name" value="Cu-oxidase_2nd"/>
</dbReference>
<dbReference type="Proteomes" id="UP000290900">
    <property type="component" value="Unassembled WGS sequence"/>
</dbReference>
<keyword evidence="5 10" id="KW-0732">Signal</keyword>
<dbReference type="GO" id="GO:0010106">
    <property type="term" value="P:cellular response to iron ion starvation"/>
    <property type="evidence" value="ECO:0007669"/>
    <property type="project" value="TreeGrafter"/>
</dbReference>
<keyword evidence="4" id="KW-0479">Metal-binding</keyword>
<feature type="domain" description="Plastocyanin-like" evidence="12">
    <location>
        <begin position="365"/>
        <end position="504"/>
    </location>
</feature>
<feature type="domain" description="Plastocyanin-like" evidence="13">
    <location>
        <begin position="31"/>
        <end position="147"/>
    </location>
</feature>
<keyword evidence="3" id="KW-0410">Iron transport</keyword>
<evidence type="ECO:0000256" key="2">
    <source>
        <dbReference type="ARBA" id="ARBA00010609"/>
    </source>
</evidence>
<dbReference type="Pfam" id="PF07731">
    <property type="entry name" value="Cu-oxidase_2"/>
    <property type="match status" value="1"/>
</dbReference>
<dbReference type="GO" id="GO:0033215">
    <property type="term" value="P:reductive iron assimilation"/>
    <property type="evidence" value="ECO:0007669"/>
    <property type="project" value="TreeGrafter"/>
</dbReference>
<keyword evidence="3" id="KW-0813">Transport</keyword>
<protein>
    <submittedName>
        <fullName evidence="14">DEKNAAC104578</fullName>
    </submittedName>
</protein>
<dbReference type="CDD" id="cd13877">
    <property type="entry name" value="CuRO_2_Fet3p_like"/>
    <property type="match status" value="1"/>
</dbReference>
<dbReference type="PANTHER" id="PTHR11709">
    <property type="entry name" value="MULTI-COPPER OXIDASE"/>
    <property type="match status" value="1"/>
</dbReference>
<comment type="cofactor">
    <cofactor evidence="1">
        <name>Cu cation</name>
        <dbReference type="ChEBI" id="CHEBI:23378"/>
    </cofactor>
</comment>
<dbReference type="InterPro" id="IPR002355">
    <property type="entry name" value="Cu_oxidase_Cu_BS"/>
</dbReference>
<feature type="domain" description="Plastocyanin-like" evidence="11">
    <location>
        <begin position="156"/>
        <end position="299"/>
    </location>
</feature>
<keyword evidence="6" id="KW-0560">Oxidoreductase</keyword>
<keyword evidence="3" id="KW-0408">Iron</keyword>
<feature type="compositionally biased region" description="Basic and acidic residues" evidence="8">
    <location>
        <begin position="595"/>
        <end position="605"/>
    </location>
</feature>
<dbReference type="AlphaFoldDB" id="A0A448YRE7"/>
<evidence type="ECO:0000259" key="11">
    <source>
        <dbReference type="Pfam" id="PF00394"/>
    </source>
</evidence>
<evidence type="ECO:0000256" key="1">
    <source>
        <dbReference type="ARBA" id="ARBA00001935"/>
    </source>
</evidence>
<dbReference type="CDD" id="cd13899">
    <property type="entry name" value="CuRO_3_Fet3p"/>
    <property type="match status" value="1"/>
</dbReference>
<dbReference type="FunCoup" id="A0A448YRE7">
    <property type="interactions" value="753"/>
</dbReference>